<name>A0A914WD09_9BILA</name>
<organism evidence="2 3">
    <name type="scientific">Plectus sambesii</name>
    <dbReference type="NCBI Taxonomy" id="2011161"/>
    <lineage>
        <taxon>Eukaryota</taxon>
        <taxon>Metazoa</taxon>
        <taxon>Ecdysozoa</taxon>
        <taxon>Nematoda</taxon>
        <taxon>Chromadorea</taxon>
        <taxon>Plectida</taxon>
        <taxon>Plectina</taxon>
        <taxon>Plectoidea</taxon>
        <taxon>Plectidae</taxon>
        <taxon>Plectus</taxon>
    </lineage>
</organism>
<dbReference type="SUPFAM" id="SSF55729">
    <property type="entry name" value="Acyl-CoA N-acyltransferases (Nat)"/>
    <property type="match status" value="1"/>
</dbReference>
<proteinExistence type="predicted"/>
<dbReference type="WBParaSite" id="PSAMB.scaffold3811size16810.g22607.t1">
    <property type="protein sequence ID" value="PSAMB.scaffold3811size16810.g22607.t1"/>
    <property type="gene ID" value="PSAMB.scaffold3811size16810.g22607"/>
</dbReference>
<dbReference type="InterPro" id="IPR000182">
    <property type="entry name" value="GNAT_dom"/>
</dbReference>
<dbReference type="Proteomes" id="UP000887566">
    <property type="component" value="Unplaced"/>
</dbReference>
<dbReference type="CDD" id="cd04301">
    <property type="entry name" value="NAT_SF"/>
    <property type="match status" value="1"/>
</dbReference>
<evidence type="ECO:0000259" key="1">
    <source>
        <dbReference type="PROSITE" id="PS51186"/>
    </source>
</evidence>
<evidence type="ECO:0000313" key="3">
    <source>
        <dbReference type="WBParaSite" id="PSAMB.scaffold3811size16810.g22607.t1"/>
    </source>
</evidence>
<dbReference type="GO" id="GO:0016747">
    <property type="term" value="F:acyltransferase activity, transferring groups other than amino-acyl groups"/>
    <property type="evidence" value="ECO:0007669"/>
    <property type="project" value="InterPro"/>
</dbReference>
<dbReference type="Pfam" id="PF13673">
    <property type="entry name" value="Acetyltransf_10"/>
    <property type="match status" value="1"/>
</dbReference>
<dbReference type="PROSITE" id="PS51186">
    <property type="entry name" value="GNAT"/>
    <property type="match status" value="1"/>
</dbReference>
<dbReference type="Gene3D" id="3.40.630.30">
    <property type="match status" value="1"/>
</dbReference>
<protein>
    <submittedName>
        <fullName evidence="3">N-acetyltransferase domain-containing protein</fullName>
    </submittedName>
</protein>
<reference evidence="3" key="1">
    <citation type="submission" date="2022-11" db="UniProtKB">
        <authorList>
            <consortium name="WormBaseParasite"/>
        </authorList>
    </citation>
    <scope>IDENTIFICATION</scope>
</reference>
<keyword evidence="2" id="KW-1185">Reference proteome</keyword>
<evidence type="ECO:0000313" key="2">
    <source>
        <dbReference type="Proteomes" id="UP000887566"/>
    </source>
</evidence>
<dbReference type="AlphaFoldDB" id="A0A914WD09"/>
<sequence>MESSKVHLVSSEADLKACMDVRREVFIKEQNVEEEMEVDGLDDVCTHFAATLNDQIVGTCRLRHLGPFVKLERMAVLTQGRGKGVGKALCVAAFKHAAESSPQLLLMAHAQTAVVGFYSSLGMTIVSDVFYEAGIPHQTMVMVPAADKIAALAIWNESIADSGDRGGFGDECDDATVIENIKNVLKEHMKVQEEN</sequence>
<dbReference type="InterPro" id="IPR016181">
    <property type="entry name" value="Acyl_CoA_acyltransferase"/>
</dbReference>
<accession>A0A914WD09</accession>
<feature type="domain" description="N-acetyltransferase" evidence="1">
    <location>
        <begin position="6"/>
        <end position="147"/>
    </location>
</feature>